<accession>A0A5B7G9W2</accession>
<proteinExistence type="predicted"/>
<dbReference type="Proteomes" id="UP000324222">
    <property type="component" value="Unassembled WGS sequence"/>
</dbReference>
<dbReference type="AlphaFoldDB" id="A0A5B7G9W2"/>
<sequence length="72" mass="7961">MVMRKKQKSEEGRVLNPQVLQHTCDGRGQVCAGPDYLRTPMTHTPLFTPSGRPSHPVPCQQPLVPLDSSARP</sequence>
<dbReference type="EMBL" id="VSRR010011547">
    <property type="protein sequence ID" value="MPC53334.1"/>
    <property type="molecule type" value="Genomic_DNA"/>
</dbReference>
<organism evidence="2 3">
    <name type="scientific">Portunus trituberculatus</name>
    <name type="common">Swimming crab</name>
    <name type="synonym">Neptunus trituberculatus</name>
    <dbReference type="NCBI Taxonomy" id="210409"/>
    <lineage>
        <taxon>Eukaryota</taxon>
        <taxon>Metazoa</taxon>
        <taxon>Ecdysozoa</taxon>
        <taxon>Arthropoda</taxon>
        <taxon>Crustacea</taxon>
        <taxon>Multicrustacea</taxon>
        <taxon>Malacostraca</taxon>
        <taxon>Eumalacostraca</taxon>
        <taxon>Eucarida</taxon>
        <taxon>Decapoda</taxon>
        <taxon>Pleocyemata</taxon>
        <taxon>Brachyura</taxon>
        <taxon>Eubrachyura</taxon>
        <taxon>Portunoidea</taxon>
        <taxon>Portunidae</taxon>
        <taxon>Portuninae</taxon>
        <taxon>Portunus</taxon>
    </lineage>
</organism>
<evidence type="ECO:0000313" key="3">
    <source>
        <dbReference type="Proteomes" id="UP000324222"/>
    </source>
</evidence>
<name>A0A5B7G9W2_PORTR</name>
<comment type="caution">
    <text evidence="2">The sequence shown here is derived from an EMBL/GenBank/DDBJ whole genome shotgun (WGS) entry which is preliminary data.</text>
</comment>
<evidence type="ECO:0000256" key="1">
    <source>
        <dbReference type="SAM" id="MobiDB-lite"/>
    </source>
</evidence>
<keyword evidence="3" id="KW-1185">Reference proteome</keyword>
<protein>
    <submittedName>
        <fullName evidence="2">Uncharacterized protein</fullName>
    </submittedName>
</protein>
<evidence type="ECO:0000313" key="2">
    <source>
        <dbReference type="EMBL" id="MPC53334.1"/>
    </source>
</evidence>
<gene>
    <name evidence="2" type="ORF">E2C01_047223</name>
</gene>
<reference evidence="2 3" key="1">
    <citation type="submission" date="2019-05" db="EMBL/GenBank/DDBJ databases">
        <title>Another draft genome of Portunus trituberculatus and its Hox gene families provides insights of decapod evolution.</title>
        <authorList>
            <person name="Jeong J.-H."/>
            <person name="Song I."/>
            <person name="Kim S."/>
            <person name="Choi T."/>
            <person name="Kim D."/>
            <person name="Ryu S."/>
            <person name="Kim W."/>
        </authorList>
    </citation>
    <scope>NUCLEOTIDE SEQUENCE [LARGE SCALE GENOMIC DNA]</scope>
    <source>
        <tissue evidence="2">Muscle</tissue>
    </source>
</reference>
<feature type="region of interest" description="Disordered" evidence="1">
    <location>
        <begin position="42"/>
        <end position="72"/>
    </location>
</feature>